<name>A0AAE3XBK7_9DEIO</name>
<feature type="region of interest" description="Disordered" evidence="1">
    <location>
        <begin position="195"/>
        <end position="241"/>
    </location>
</feature>
<protein>
    <submittedName>
        <fullName evidence="2">Tfp pilus assembly protein PilO</fullName>
    </submittedName>
</protein>
<feature type="compositionally biased region" description="Polar residues" evidence="1">
    <location>
        <begin position="211"/>
        <end position="220"/>
    </location>
</feature>
<evidence type="ECO:0000256" key="1">
    <source>
        <dbReference type="SAM" id="MobiDB-lite"/>
    </source>
</evidence>
<feature type="compositionally biased region" description="Low complexity" evidence="1">
    <location>
        <begin position="195"/>
        <end position="206"/>
    </location>
</feature>
<comment type="caution">
    <text evidence="2">The sequence shown here is derived from an EMBL/GenBank/DDBJ whole genome shotgun (WGS) entry which is preliminary data.</text>
</comment>
<reference evidence="2" key="1">
    <citation type="submission" date="2023-07" db="EMBL/GenBank/DDBJ databases">
        <title>Sorghum-associated microbial communities from plants grown in Nebraska, USA.</title>
        <authorList>
            <person name="Schachtman D."/>
        </authorList>
    </citation>
    <scope>NUCLEOTIDE SEQUENCE</scope>
    <source>
        <strain evidence="2">BE330</strain>
    </source>
</reference>
<organism evidence="2 3">
    <name type="scientific">Deinococcus soli</name>
    <name type="common">ex Cha et al. 2016</name>
    <dbReference type="NCBI Taxonomy" id="1309411"/>
    <lineage>
        <taxon>Bacteria</taxon>
        <taxon>Thermotogati</taxon>
        <taxon>Deinococcota</taxon>
        <taxon>Deinococci</taxon>
        <taxon>Deinococcales</taxon>
        <taxon>Deinococcaceae</taxon>
        <taxon>Deinococcus</taxon>
    </lineage>
</organism>
<accession>A0AAE3XBK7</accession>
<dbReference type="InterPro" id="IPR007445">
    <property type="entry name" value="PilO"/>
</dbReference>
<dbReference type="InterPro" id="IPR014717">
    <property type="entry name" value="Transl_elong_EF1B/ribsomal_bS6"/>
</dbReference>
<feature type="compositionally biased region" description="Low complexity" evidence="1">
    <location>
        <begin position="221"/>
        <end position="241"/>
    </location>
</feature>
<sequence>MTKASTNKKGAPAKAKVRFGMPHVAGLTIMLSAGACAAFWTLYAQPTMASTQAAQVEIGVLESKIVQASQVRDNMPQIQSDNRTLEAKFQAFQSTFPAMERLSTLIDLVEGLAQTNSVRIGTIERRVEGTDVPNITRVKLSINMNGAFPNSFQYLKDLIAAQRYVSVDNLSLVKDNDGLNTAFTMYAFLSRAPAAPTTPATGQPAPGSVPAQGQTVTPSPASGAESTPAARAAAAEAGGAP</sequence>
<evidence type="ECO:0000313" key="2">
    <source>
        <dbReference type="EMBL" id="MDR6218487.1"/>
    </source>
</evidence>
<dbReference type="Gene3D" id="3.30.70.60">
    <property type="match status" value="1"/>
</dbReference>
<dbReference type="GO" id="GO:0043683">
    <property type="term" value="P:type IV pilus assembly"/>
    <property type="evidence" value="ECO:0007669"/>
    <property type="project" value="InterPro"/>
</dbReference>
<proteinExistence type="predicted"/>
<evidence type="ECO:0000313" key="3">
    <source>
        <dbReference type="Proteomes" id="UP001185331"/>
    </source>
</evidence>
<dbReference type="Proteomes" id="UP001185331">
    <property type="component" value="Unassembled WGS sequence"/>
</dbReference>
<dbReference type="EMBL" id="JAVDQK010000004">
    <property type="protein sequence ID" value="MDR6218487.1"/>
    <property type="molecule type" value="Genomic_DNA"/>
</dbReference>
<dbReference type="GO" id="GO:0043107">
    <property type="term" value="P:type IV pilus-dependent motility"/>
    <property type="evidence" value="ECO:0007669"/>
    <property type="project" value="InterPro"/>
</dbReference>
<gene>
    <name evidence="2" type="ORF">J2Y00_002050</name>
</gene>
<dbReference type="Pfam" id="PF04350">
    <property type="entry name" value="PilO"/>
    <property type="match status" value="1"/>
</dbReference>
<dbReference type="AlphaFoldDB" id="A0AAE3XBK7"/>
<dbReference type="RefSeq" id="WP_309855017.1">
    <property type="nucleotide sequence ID" value="NZ_JAVDQJ010000005.1"/>
</dbReference>